<feature type="region of interest" description="Disordered" evidence="1">
    <location>
        <begin position="892"/>
        <end position="914"/>
    </location>
</feature>
<dbReference type="EMBL" id="CAMXCT030000802">
    <property type="protein sequence ID" value="CAL4770736.1"/>
    <property type="molecule type" value="Genomic_DNA"/>
</dbReference>
<evidence type="ECO:0000313" key="2">
    <source>
        <dbReference type="EMBL" id="CAI3983424.1"/>
    </source>
</evidence>
<evidence type="ECO:0000313" key="4">
    <source>
        <dbReference type="Proteomes" id="UP001152797"/>
    </source>
</evidence>
<dbReference type="Proteomes" id="UP001152797">
    <property type="component" value="Unassembled WGS sequence"/>
</dbReference>
<dbReference type="EMBL" id="CAMXCT010000802">
    <property type="protein sequence ID" value="CAI3983424.1"/>
    <property type="molecule type" value="Genomic_DNA"/>
</dbReference>
<proteinExistence type="predicted"/>
<organism evidence="2">
    <name type="scientific">Cladocopium goreaui</name>
    <dbReference type="NCBI Taxonomy" id="2562237"/>
    <lineage>
        <taxon>Eukaryota</taxon>
        <taxon>Sar</taxon>
        <taxon>Alveolata</taxon>
        <taxon>Dinophyceae</taxon>
        <taxon>Suessiales</taxon>
        <taxon>Symbiodiniaceae</taxon>
        <taxon>Cladocopium</taxon>
    </lineage>
</organism>
<reference evidence="3 4" key="2">
    <citation type="submission" date="2024-05" db="EMBL/GenBank/DDBJ databases">
        <authorList>
            <person name="Chen Y."/>
            <person name="Shah S."/>
            <person name="Dougan E. K."/>
            <person name="Thang M."/>
            <person name="Chan C."/>
        </authorList>
    </citation>
    <scope>NUCLEOTIDE SEQUENCE [LARGE SCALE GENOMIC DNA]</scope>
</reference>
<name>A0A9P1C1M3_9DINO</name>
<feature type="compositionally biased region" description="Low complexity" evidence="1">
    <location>
        <begin position="894"/>
        <end position="906"/>
    </location>
</feature>
<comment type="caution">
    <text evidence="2">The sequence shown here is derived from an EMBL/GenBank/DDBJ whole genome shotgun (WGS) entry which is preliminary data.</text>
</comment>
<protein>
    <submittedName>
        <fullName evidence="2">Uncharacterized protein</fullName>
    </submittedName>
</protein>
<gene>
    <name evidence="2" type="ORF">C1SCF055_LOCUS11038</name>
</gene>
<feature type="region of interest" description="Disordered" evidence="1">
    <location>
        <begin position="17"/>
        <end position="61"/>
    </location>
</feature>
<evidence type="ECO:0000313" key="3">
    <source>
        <dbReference type="EMBL" id="CAL4770736.1"/>
    </source>
</evidence>
<dbReference type="EMBL" id="CAMXCT020000802">
    <property type="protein sequence ID" value="CAL1136799.1"/>
    <property type="molecule type" value="Genomic_DNA"/>
</dbReference>
<evidence type="ECO:0000256" key="1">
    <source>
        <dbReference type="SAM" id="MobiDB-lite"/>
    </source>
</evidence>
<reference evidence="2" key="1">
    <citation type="submission" date="2022-10" db="EMBL/GenBank/DDBJ databases">
        <authorList>
            <person name="Chen Y."/>
            <person name="Dougan E. K."/>
            <person name="Chan C."/>
            <person name="Rhodes N."/>
            <person name="Thang M."/>
        </authorList>
    </citation>
    <scope>NUCLEOTIDE SEQUENCE</scope>
</reference>
<dbReference type="AlphaFoldDB" id="A0A9P1C1M3"/>
<sequence length="1036" mass="114827">MECPLLRSGVAAAAAALRVKPESSPVKTESAAEDSRASKSEPSPVKVEPVDQTAKKRKSEWMSGCRNLPGDVSFTKDSFFMPEVLNYLAMFTDPTQMKAADEAPPVHPLDTVMAAFKDDDAAAHTCNKLQTFLADAFQVQGKEFPWAILSPELATLAPGSTLTARVPLDAIILKAPDDGLPILEDFLTCVVSFLFTGSRLDREPLDVNFAPQSNDTEENGYKPMLSVKKGFTTAGLFWLLLASDIDPVAGKDLISPLLPAIKDMWNLPCCISIGQAREESSFEAMQLSTQGSERQRKNASCLQNTWLFVVPARSHVAFRVRHLIANEALQMSLRFEKLMAEHRFNETAADLTDSDLLAQLVDRYNNFRSNVAIKKWQISDDMRRSIEGIILGMTPLSRSLIRAHLDHNKWEESGYNEAILKSKRHQLHESPKGLTPVWTKILTVTEKSQQIHFRKYNLWWSLNARRVKRDYSQDLEALLLAKPQAIKAEMTAVWQDHVGRAIAQGDVGGASSKEESVDVEAEEKLAGAKYQVDICSLSHDYREAVAYNLKRNKMDSNAHVAQVLHMKNQIDVGLGVAEAFMQKRLLAVSGSQLGQNVATMQRRVLSDAKAKGFDADLERMHNIGYVDLPKLGVVFIVCPLLAGEGVLFGLRGEQRTFPQSIPAYMVCLENTLGAKLGTLFRAPRGSDRPTQDDNVFTRSSATEWQSGDYVTPESSTYFSHEHGRSLTDKEETAMWVSAPGVIKSIIESLLGRVSTLKSQCCLIHHKTLYDGAFEKVLYEMMTDLSEQCYLAVLSETTNPAVFQYAVTQIKDKLLDWKGAHGLVGKMTPKFSPAADLSTISEPRLPTLKICTMVNGHLSIPNEIRERWLQDPLRNPDWRVRLQNFDSVFAPVSDANNAPRPAPTATAEEADLGQVAPTRAPEVVPAPPAMTLEEFKQRFPTVAATVTLNLQQQVTCFLVENKCFITCASKFQVPGMASPEARPAFLYAGGSWLSDSAKAKDFLSKPANENKAVEFRLNSEAQMDSTLQATNIFHCLV</sequence>
<keyword evidence="4" id="KW-1185">Reference proteome</keyword>
<accession>A0A9P1C1M3</accession>